<sequence>MPPARQKDVKKSIVIAMDIGSTYSGVACGLTGDRSRSNNFQLDVVRGWPISGDNKCDLQKVPTQLHYGEDGKINWGYNIPDDAKRLEWFKLLFTDKAKLPGYLQTSPHLAKTQAMLDELGIDAETAMTDYLKQIWNHTLNHLRRTRGSGLFESTPFIVILTVPAIWTESSRKRMREAAKRAGILDECLPGATTLKFISEPEAAAIASLYSELDDRPDVEEGTIFIVVDCGGGTVVGFI</sequence>
<comment type="caution">
    <text evidence="3">The sequence shown here is derived from an EMBL/GenBank/DDBJ whole genome shotgun (WGS) entry which is preliminary data.</text>
</comment>
<gene>
    <name evidence="3" type="ORF">PG997_010147</name>
</gene>
<dbReference type="PANTHER" id="PTHR14187:SF5">
    <property type="entry name" value="HEAT SHOCK 70 KDA PROTEIN 12A"/>
    <property type="match status" value="1"/>
</dbReference>
<dbReference type="InterPro" id="IPR043129">
    <property type="entry name" value="ATPase_NBD"/>
</dbReference>
<dbReference type="GeneID" id="92047522"/>
<dbReference type="InterPro" id="IPR013126">
    <property type="entry name" value="Hsp_70_fam"/>
</dbReference>
<evidence type="ECO:0000313" key="3">
    <source>
        <dbReference type="EMBL" id="KAK8075484.1"/>
    </source>
</evidence>
<dbReference type="Pfam" id="PF00012">
    <property type="entry name" value="HSP70"/>
    <property type="match status" value="1"/>
</dbReference>
<evidence type="ECO:0000256" key="2">
    <source>
        <dbReference type="ARBA" id="ARBA00022840"/>
    </source>
</evidence>
<keyword evidence="1" id="KW-0547">Nucleotide-binding</keyword>
<reference evidence="3 4" key="1">
    <citation type="submission" date="2023-01" db="EMBL/GenBank/DDBJ databases">
        <title>Analysis of 21 Apiospora genomes using comparative genomics revels a genus with tremendous synthesis potential of carbohydrate active enzymes and secondary metabolites.</title>
        <authorList>
            <person name="Sorensen T."/>
        </authorList>
    </citation>
    <scope>NUCLEOTIDE SEQUENCE [LARGE SCALE GENOMIC DNA]</scope>
    <source>
        <strain evidence="3 4">CBS 114990</strain>
    </source>
</reference>
<organism evidence="3 4">
    <name type="scientific">Apiospora hydei</name>
    <dbReference type="NCBI Taxonomy" id="1337664"/>
    <lineage>
        <taxon>Eukaryota</taxon>
        <taxon>Fungi</taxon>
        <taxon>Dikarya</taxon>
        <taxon>Ascomycota</taxon>
        <taxon>Pezizomycotina</taxon>
        <taxon>Sordariomycetes</taxon>
        <taxon>Xylariomycetidae</taxon>
        <taxon>Amphisphaeriales</taxon>
        <taxon>Apiosporaceae</taxon>
        <taxon>Apiospora</taxon>
    </lineage>
</organism>
<dbReference type="Gene3D" id="3.30.420.40">
    <property type="match status" value="1"/>
</dbReference>
<dbReference type="PANTHER" id="PTHR14187">
    <property type="entry name" value="ALPHA KINASE/ELONGATION FACTOR 2 KINASE"/>
    <property type="match status" value="1"/>
</dbReference>
<evidence type="ECO:0000256" key="1">
    <source>
        <dbReference type="ARBA" id="ARBA00022741"/>
    </source>
</evidence>
<dbReference type="RefSeq" id="XP_066666424.1">
    <property type="nucleotide sequence ID" value="XM_066814462.1"/>
</dbReference>
<protein>
    <submittedName>
        <fullName evidence="3">Uncharacterized protein</fullName>
    </submittedName>
</protein>
<keyword evidence="4" id="KW-1185">Reference proteome</keyword>
<evidence type="ECO:0000313" key="4">
    <source>
        <dbReference type="Proteomes" id="UP001433268"/>
    </source>
</evidence>
<name>A0ABR1VZX5_9PEZI</name>
<accession>A0ABR1VZX5</accession>
<dbReference type="EMBL" id="JAQQWN010000007">
    <property type="protein sequence ID" value="KAK8075484.1"/>
    <property type="molecule type" value="Genomic_DNA"/>
</dbReference>
<dbReference type="SUPFAM" id="SSF53067">
    <property type="entry name" value="Actin-like ATPase domain"/>
    <property type="match status" value="1"/>
</dbReference>
<proteinExistence type="predicted"/>
<dbReference type="Proteomes" id="UP001433268">
    <property type="component" value="Unassembled WGS sequence"/>
</dbReference>
<keyword evidence="2" id="KW-0067">ATP-binding</keyword>